<evidence type="ECO:0000313" key="10">
    <source>
        <dbReference type="EMBL" id="RGR43682.1"/>
    </source>
</evidence>
<evidence type="ECO:0000256" key="5">
    <source>
        <dbReference type="ARBA" id="ARBA00023136"/>
    </source>
</evidence>
<evidence type="ECO:0000256" key="1">
    <source>
        <dbReference type="ARBA" id="ARBA00004571"/>
    </source>
</evidence>
<evidence type="ECO:0000259" key="9">
    <source>
        <dbReference type="Pfam" id="PF07715"/>
    </source>
</evidence>
<dbReference type="NCBIfam" id="TIGR04056">
    <property type="entry name" value="OMP_RagA_SusC"/>
    <property type="match status" value="1"/>
</dbReference>
<dbReference type="Gene3D" id="2.60.40.1120">
    <property type="entry name" value="Carboxypeptidase-like, regulatory domain"/>
    <property type="match status" value="1"/>
</dbReference>
<proteinExistence type="inferred from homology"/>
<dbReference type="Gene3D" id="2.170.130.10">
    <property type="entry name" value="TonB-dependent receptor, plug domain"/>
    <property type="match status" value="1"/>
</dbReference>
<evidence type="ECO:0000256" key="3">
    <source>
        <dbReference type="ARBA" id="ARBA00022452"/>
    </source>
</evidence>
<dbReference type="InterPro" id="IPR036942">
    <property type="entry name" value="Beta-barrel_TonB_sf"/>
</dbReference>
<keyword evidence="6 7" id="KW-0998">Cell outer membrane</keyword>
<dbReference type="InterPro" id="IPR023996">
    <property type="entry name" value="TonB-dep_OMP_SusC/RagA"/>
</dbReference>
<dbReference type="SUPFAM" id="SSF56935">
    <property type="entry name" value="Porins"/>
    <property type="match status" value="1"/>
</dbReference>
<comment type="subcellular location">
    <subcellularLocation>
        <location evidence="1 7">Cell outer membrane</location>
        <topology evidence="1 7">Multi-pass membrane protein</topology>
    </subcellularLocation>
</comment>
<name>A0A395UWV8_PHOVU</name>
<evidence type="ECO:0000256" key="4">
    <source>
        <dbReference type="ARBA" id="ARBA00022692"/>
    </source>
</evidence>
<reference evidence="10 11" key="1">
    <citation type="submission" date="2018-08" db="EMBL/GenBank/DDBJ databases">
        <title>A genome reference for cultivated species of the human gut microbiota.</title>
        <authorList>
            <person name="Zou Y."/>
            <person name="Xue W."/>
            <person name="Luo G."/>
        </authorList>
    </citation>
    <scope>NUCLEOTIDE SEQUENCE [LARGE SCALE GENOMIC DNA]</scope>
    <source>
        <strain evidence="10 11">AF25-30LB</strain>
    </source>
</reference>
<dbReference type="GeneID" id="43184725"/>
<dbReference type="InterPro" id="IPR008969">
    <property type="entry name" value="CarboxyPept-like_regulatory"/>
</dbReference>
<keyword evidence="8" id="KW-1133">Transmembrane helix</keyword>
<comment type="similarity">
    <text evidence="7">Belongs to the TonB-dependent receptor family.</text>
</comment>
<dbReference type="GO" id="GO:0009279">
    <property type="term" value="C:cell outer membrane"/>
    <property type="evidence" value="ECO:0007669"/>
    <property type="project" value="UniProtKB-SubCell"/>
</dbReference>
<evidence type="ECO:0000256" key="2">
    <source>
        <dbReference type="ARBA" id="ARBA00022448"/>
    </source>
</evidence>
<dbReference type="InterPro" id="IPR023997">
    <property type="entry name" value="TonB-dep_OMP_SusC/RagA_CS"/>
</dbReference>
<keyword evidence="3 7" id="KW-1134">Transmembrane beta strand</keyword>
<keyword evidence="4 7" id="KW-0812">Transmembrane</keyword>
<dbReference type="PROSITE" id="PS52016">
    <property type="entry name" value="TONB_DEPENDENT_REC_3"/>
    <property type="match status" value="1"/>
</dbReference>
<evidence type="ECO:0000256" key="7">
    <source>
        <dbReference type="PROSITE-ProRule" id="PRU01360"/>
    </source>
</evidence>
<gene>
    <name evidence="10" type="ORF">DWY53_00115</name>
</gene>
<dbReference type="SUPFAM" id="SSF49464">
    <property type="entry name" value="Carboxypeptidase regulatory domain-like"/>
    <property type="match status" value="1"/>
</dbReference>
<keyword evidence="10" id="KW-0675">Receptor</keyword>
<dbReference type="InterPro" id="IPR037066">
    <property type="entry name" value="Plug_dom_sf"/>
</dbReference>
<feature type="transmembrane region" description="Helical" evidence="8">
    <location>
        <begin position="12"/>
        <end position="28"/>
    </location>
</feature>
<organism evidence="10 11">
    <name type="scientific">Phocaeicola vulgatus</name>
    <name type="common">Bacteroides vulgatus</name>
    <dbReference type="NCBI Taxonomy" id="821"/>
    <lineage>
        <taxon>Bacteria</taxon>
        <taxon>Pseudomonadati</taxon>
        <taxon>Bacteroidota</taxon>
        <taxon>Bacteroidia</taxon>
        <taxon>Bacteroidales</taxon>
        <taxon>Bacteroidaceae</taxon>
        <taxon>Phocaeicola</taxon>
    </lineage>
</organism>
<dbReference type="InterPro" id="IPR012910">
    <property type="entry name" value="Plug_dom"/>
</dbReference>
<dbReference type="AlphaFoldDB" id="A0A395UWV8"/>
<keyword evidence="5 7" id="KW-0472">Membrane</keyword>
<protein>
    <submittedName>
        <fullName evidence="10">TonB-dependent receptor</fullName>
    </submittedName>
</protein>
<dbReference type="Proteomes" id="UP000266497">
    <property type="component" value="Unassembled WGS sequence"/>
</dbReference>
<dbReference type="InterPro" id="IPR039426">
    <property type="entry name" value="TonB-dep_rcpt-like"/>
</dbReference>
<evidence type="ECO:0000256" key="6">
    <source>
        <dbReference type="ARBA" id="ARBA00023237"/>
    </source>
</evidence>
<sequence>MRNQKKWYHGRYMLFVMLIFYTLSMYSQKITVKGKVIDAANNLEVIGAAVQVEGTSLGTITDMDGNFVLQGVPTKGNLVFSFVGYKTVKAAIKNGQIYNIKLQEDTKVLDEVVVVGYGSMRKKEVTGAVARVNSDEITKISTSDLGTALQGMVAGVNVQASSGEPGAKSNIQIRGLSSISGDSSPLYVVDGVPFEGDPGLSSSEIASIDILKDAASAAIYGTRGASGVILITTKKGKEGEMKIAVDGYYGVQHITSNIHLLDANESIFVKVMSNRMMEGNQNTDDLAWSNLKTYPVNFFNNSSLYEYVVNNNAPIQNYSVTANGGKKDLTYNLTANYFDQKGVLINSDYKRYNIRSNTHFQRGKWTINTNIAMKIENQLSPAWGLLNECYDYSPTRSQIYPQASIVNAAGDPADLQGVSYTLGRLKEENHKDTESFNGNFYLAYNVIPGLNVSTRLGFGYNNQKAVSIRPEFEVYNQKGEKVTSSNYRSQLKDTHSKNTSLTWETMVNYNKKIKKHDIKFTGVFSMEKYTYEMFYASIMDLVTNEIPNLNAGTSDMTVGTGSGQWGQDRISTMVGMLGRLQYSYADKYMASASIRRDGSSKFSEENRWGLFPSLSVGWNISEESFFDRFRWLVNSLKLRFSYGTTGNQNFPDYSYAPAIYKNYDYTFGTGTSEILANGFTQLGFANPNVKWETTQQLNAGIDMALYNNKLILGLDLYKSNKKNMLFPMVVPPSNGGGQSSTVTLNAGDMENRGVEFSLTHRNKIRGVNYSLTGTFTKNVNEIVSMAGKNELYFFPDGKPVSSGSDYVTAIKKGYEAGAFFVMPTAGVINTEQKLAEYQKLQSSARMGDLMYIDTNNDGVLNDDDRVYAGSGMPDYELGLNFSADYRGFDFSMNWYASVGNEIINGTKIYTYQRRTNKELIYMWTPTNYTSTIPSYRTEGHNNYRAHTDMWIEDGSFVRLKNIMLGYSFPKSWVSKLGLGKFRLYVAADNLLTLTKYDGYDPEVGSNGLSRRGLDYGTYPISIQMRGGFQINF</sequence>
<dbReference type="Pfam" id="PF13715">
    <property type="entry name" value="CarbopepD_reg_2"/>
    <property type="match status" value="1"/>
</dbReference>
<dbReference type="Gene3D" id="2.40.170.20">
    <property type="entry name" value="TonB-dependent receptor, beta-barrel domain"/>
    <property type="match status" value="1"/>
</dbReference>
<dbReference type="Pfam" id="PF07715">
    <property type="entry name" value="Plug"/>
    <property type="match status" value="1"/>
</dbReference>
<evidence type="ECO:0000313" key="11">
    <source>
        <dbReference type="Proteomes" id="UP000266497"/>
    </source>
</evidence>
<dbReference type="RefSeq" id="WP_007560970.1">
    <property type="nucleotide sequence ID" value="NZ_CP179925.1"/>
</dbReference>
<dbReference type="EMBL" id="QRUD01000001">
    <property type="protein sequence ID" value="RGR43682.1"/>
    <property type="molecule type" value="Genomic_DNA"/>
</dbReference>
<comment type="caution">
    <text evidence="10">The sequence shown here is derived from an EMBL/GenBank/DDBJ whole genome shotgun (WGS) entry which is preliminary data.</text>
</comment>
<accession>A0A395UWV8</accession>
<feature type="domain" description="TonB-dependent receptor plug" evidence="9">
    <location>
        <begin position="122"/>
        <end position="228"/>
    </location>
</feature>
<keyword evidence="2 7" id="KW-0813">Transport</keyword>
<dbReference type="NCBIfam" id="TIGR04057">
    <property type="entry name" value="SusC_RagA_signa"/>
    <property type="match status" value="1"/>
</dbReference>
<dbReference type="FunFam" id="2.170.130.10:FF:000008">
    <property type="entry name" value="SusC/RagA family TonB-linked outer membrane protein"/>
    <property type="match status" value="1"/>
</dbReference>
<evidence type="ECO:0000256" key="8">
    <source>
        <dbReference type="SAM" id="Phobius"/>
    </source>
</evidence>